<dbReference type="Proteomes" id="UP000886355">
    <property type="component" value="Unassembled WGS sequence"/>
</dbReference>
<dbReference type="Gene3D" id="1.10.10.10">
    <property type="entry name" value="Winged helix-like DNA-binding domain superfamily/Winged helix DNA-binding domain"/>
    <property type="match status" value="1"/>
</dbReference>
<dbReference type="InterPro" id="IPR041657">
    <property type="entry name" value="HTH_17"/>
</dbReference>
<dbReference type="SUPFAM" id="SSF46955">
    <property type="entry name" value="Putative DNA-binding domain"/>
    <property type="match status" value="1"/>
</dbReference>
<dbReference type="GO" id="GO:0003677">
    <property type="term" value="F:DNA binding"/>
    <property type="evidence" value="ECO:0007669"/>
    <property type="project" value="UniProtKB-KW"/>
</dbReference>
<feature type="domain" description="Helix-turn-helix" evidence="1">
    <location>
        <begin position="8"/>
        <end position="54"/>
    </location>
</feature>
<evidence type="ECO:0000313" key="2">
    <source>
        <dbReference type="EMBL" id="HDL89772.1"/>
    </source>
</evidence>
<reference evidence="2" key="1">
    <citation type="journal article" date="2020" name="mSystems">
        <title>Genome- and Community-Level Interaction Insights into Carbon Utilization and Element Cycling Functions of Hydrothermarchaeota in Hydrothermal Sediment.</title>
        <authorList>
            <person name="Zhou Z."/>
            <person name="Liu Y."/>
            <person name="Xu W."/>
            <person name="Pan J."/>
            <person name="Luo Z.H."/>
            <person name="Li M."/>
        </authorList>
    </citation>
    <scope>NUCLEOTIDE SEQUENCE [LARGE SCALE GENOMIC DNA]</scope>
    <source>
        <strain evidence="2">HyVt-19</strain>
    </source>
</reference>
<gene>
    <name evidence="2" type="ORF">ENG14_02580</name>
</gene>
<organism evidence="2">
    <name type="scientific">Thermodesulforhabdus norvegica</name>
    <dbReference type="NCBI Taxonomy" id="39841"/>
    <lineage>
        <taxon>Bacteria</taxon>
        <taxon>Pseudomonadati</taxon>
        <taxon>Thermodesulfobacteriota</taxon>
        <taxon>Syntrophobacteria</taxon>
        <taxon>Syntrophobacterales</taxon>
        <taxon>Thermodesulforhabdaceae</taxon>
        <taxon>Thermodesulforhabdus</taxon>
    </lineage>
</organism>
<dbReference type="AlphaFoldDB" id="A0A7C0WU90"/>
<name>A0A7C0WU90_9BACT</name>
<protein>
    <submittedName>
        <fullName evidence="2">DNA-binding protein</fullName>
    </submittedName>
</protein>
<dbReference type="InterPro" id="IPR009061">
    <property type="entry name" value="DNA-bd_dom_put_sf"/>
</dbReference>
<dbReference type="Pfam" id="PF12728">
    <property type="entry name" value="HTH_17"/>
    <property type="match status" value="1"/>
</dbReference>
<proteinExistence type="predicted"/>
<evidence type="ECO:0000259" key="1">
    <source>
        <dbReference type="Pfam" id="PF12728"/>
    </source>
</evidence>
<comment type="caution">
    <text evidence="2">The sequence shown here is derived from an EMBL/GenBank/DDBJ whole genome shotgun (WGS) entry which is preliminary data.</text>
</comment>
<keyword evidence="2" id="KW-0238">DNA-binding</keyword>
<sequence length="60" mass="7184">MTKFINEKQVSELTGLAVQTLRNWRFQKRGFPYCKVGSSIRYSFEDVMSYMERRKIKTEA</sequence>
<dbReference type="InterPro" id="IPR036388">
    <property type="entry name" value="WH-like_DNA-bd_sf"/>
</dbReference>
<dbReference type="EMBL" id="DQZW01000122">
    <property type="protein sequence ID" value="HDL89772.1"/>
    <property type="molecule type" value="Genomic_DNA"/>
</dbReference>
<accession>A0A7C0WU90</accession>